<sequence>MGKWAPPLKRSRMLSFNYAGSQIGTVASLLLSGVLAEHLGWESVFYFFGTSSISWHIFWLCFAFDSPNNHPRITEDERLYIIRTFHRSSSGGGRIAATMFFTSLPGLRRVFAGSSPGLRRVLAGSSPGLSLCRQLLPAVWLIALAHIGCNFYEALLTLAVGLDGISMSGFQANHVDLSLTHAGILKGISNTFGTIPGMIGP</sequence>
<keyword evidence="4 5" id="KW-0472">Membrane</keyword>
<comment type="subcellular location">
    <subcellularLocation>
        <location evidence="1">Membrane</location>
        <topology evidence="1">Multi-pass membrane protein</topology>
    </subcellularLocation>
</comment>
<name>A0A1W0WGW9_HYPEX</name>
<dbReference type="GO" id="GO:0016020">
    <property type="term" value="C:membrane"/>
    <property type="evidence" value="ECO:0007669"/>
    <property type="project" value="UniProtKB-SubCell"/>
</dbReference>
<dbReference type="InterPro" id="IPR050382">
    <property type="entry name" value="MFS_Na/Anion_cotransporter"/>
</dbReference>
<dbReference type="Gene3D" id="1.20.1250.20">
    <property type="entry name" value="MFS general substrate transporter like domains"/>
    <property type="match status" value="1"/>
</dbReference>
<dbReference type="InterPro" id="IPR011701">
    <property type="entry name" value="MFS"/>
</dbReference>
<evidence type="ECO:0000313" key="7">
    <source>
        <dbReference type="Proteomes" id="UP000192578"/>
    </source>
</evidence>
<keyword evidence="2 5" id="KW-0812">Transmembrane</keyword>
<evidence type="ECO:0000256" key="5">
    <source>
        <dbReference type="SAM" id="Phobius"/>
    </source>
</evidence>
<proteinExistence type="predicted"/>
<dbReference type="OrthoDB" id="2985014at2759"/>
<keyword evidence="7" id="KW-1185">Reference proteome</keyword>
<dbReference type="PANTHER" id="PTHR11662">
    <property type="entry name" value="SOLUTE CARRIER FAMILY 17"/>
    <property type="match status" value="1"/>
</dbReference>
<dbReference type="InterPro" id="IPR036259">
    <property type="entry name" value="MFS_trans_sf"/>
</dbReference>
<dbReference type="Pfam" id="PF07690">
    <property type="entry name" value="MFS_1"/>
    <property type="match status" value="1"/>
</dbReference>
<comment type="caution">
    <text evidence="6">The sequence shown here is derived from an EMBL/GenBank/DDBJ whole genome shotgun (WGS) entry which is preliminary data.</text>
</comment>
<protein>
    <submittedName>
        <fullName evidence="6">Sialin</fullName>
    </submittedName>
</protein>
<dbReference type="SUPFAM" id="SSF103473">
    <property type="entry name" value="MFS general substrate transporter"/>
    <property type="match status" value="1"/>
</dbReference>
<evidence type="ECO:0000313" key="6">
    <source>
        <dbReference type="EMBL" id="OQV14444.1"/>
    </source>
</evidence>
<evidence type="ECO:0000256" key="2">
    <source>
        <dbReference type="ARBA" id="ARBA00022692"/>
    </source>
</evidence>
<dbReference type="PANTHER" id="PTHR11662:SF399">
    <property type="entry name" value="FI19708P1-RELATED"/>
    <property type="match status" value="1"/>
</dbReference>
<gene>
    <name evidence="6" type="ORF">BV898_11420</name>
</gene>
<accession>A0A1W0WGW9</accession>
<dbReference type="EMBL" id="MTYJ01000105">
    <property type="protein sequence ID" value="OQV14444.1"/>
    <property type="molecule type" value="Genomic_DNA"/>
</dbReference>
<evidence type="ECO:0000256" key="1">
    <source>
        <dbReference type="ARBA" id="ARBA00004141"/>
    </source>
</evidence>
<dbReference type="AlphaFoldDB" id="A0A1W0WGW9"/>
<dbReference type="Proteomes" id="UP000192578">
    <property type="component" value="Unassembled WGS sequence"/>
</dbReference>
<evidence type="ECO:0000256" key="4">
    <source>
        <dbReference type="ARBA" id="ARBA00023136"/>
    </source>
</evidence>
<evidence type="ECO:0000256" key="3">
    <source>
        <dbReference type="ARBA" id="ARBA00022989"/>
    </source>
</evidence>
<dbReference type="GO" id="GO:0006820">
    <property type="term" value="P:monoatomic anion transport"/>
    <property type="evidence" value="ECO:0007669"/>
    <property type="project" value="TreeGrafter"/>
</dbReference>
<reference evidence="7" key="1">
    <citation type="submission" date="2017-01" db="EMBL/GenBank/DDBJ databases">
        <title>Comparative genomics of anhydrobiosis in the tardigrade Hypsibius dujardini.</title>
        <authorList>
            <person name="Yoshida Y."/>
            <person name="Koutsovoulos G."/>
            <person name="Laetsch D."/>
            <person name="Stevens L."/>
            <person name="Kumar S."/>
            <person name="Horikawa D."/>
            <person name="Ishino K."/>
            <person name="Komine S."/>
            <person name="Tomita M."/>
            <person name="Blaxter M."/>
            <person name="Arakawa K."/>
        </authorList>
    </citation>
    <scope>NUCLEOTIDE SEQUENCE [LARGE SCALE GENOMIC DNA]</scope>
    <source>
        <strain evidence="7">Z151</strain>
    </source>
</reference>
<feature type="transmembrane region" description="Helical" evidence="5">
    <location>
        <begin position="46"/>
        <end position="64"/>
    </location>
</feature>
<dbReference type="GO" id="GO:0022857">
    <property type="term" value="F:transmembrane transporter activity"/>
    <property type="evidence" value="ECO:0007669"/>
    <property type="project" value="InterPro"/>
</dbReference>
<keyword evidence="3 5" id="KW-1133">Transmembrane helix</keyword>
<organism evidence="6 7">
    <name type="scientific">Hypsibius exemplaris</name>
    <name type="common">Freshwater tardigrade</name>
    <dbReference type="NCBI Taxonomy" id="2072580"/>
    <lineage>
        <taxon>Eukaryota</taxon>
        <taxon>Metazoa</taxon>
        <taxon>Ecdysozoa</taxon>
        <taxon>Tardigrada</taxon>
        <taxon>Eutardigrada</taxon>
        <taxon>Parachela</taxon>
        <taxon>Hypsibioidea</taxon>
        <taxon>Hypsibiidae</taxon>
        <taxon>Hypsibius</taxon>
    </lineage>
</organism>